<evidence type="ECO:0000256" key="2">
    <source>
        <dbReference type="SAM" id="SignalP"/>
    </source>
</evidence>
<dbReference type="Proteomes" id="UP000278962">
    <property type="component" value="Unassembled WGS sequence"/>
</dbReference>
<dbReference type="RefSeq" id="WP_147447783.1">
    <property type="nucleotide sequence ID" value="NZ_RBIL01000001.1"/>
</dbReference>
<evidence type="ECO:0000313" key="4">
    <source>
        <dbReference type="Proteomes" id="UP000278962"/>
    </source>
</evidence>
<keyword evidence="2" id="KW-0732">Signal</keyword>
<evidence type="ECO:0000256" key="1">
    <source>
        <dbReference type="SAM" id="MobiDB-lite"/>
    </source>
</evidence>
<name>A0A660LFG9_9ACTN</name>
<feature type="region of interest" description="Disordered" evidence="1">
    <location>
        <begin position="92"/>
        <end position="114"/>
    </location>
</feature>
<accession>A0A660LFG9</accession>
<proteinExistence type="predicted"/>
<comment type="caution">
    <text evidence="3">The sequence shown here is derived from an EMBL/GenBank/DDBJ whole genome shotgun (WGS) entry which is preliminary data.</text>
</comment>
<feature type="chain" id="PRO_5039541968" description="LVIVD repeat-containing protein" evidence="2">
    <location>
        <begin position="19"/>
        <end position="523"/>
    </location>
</feature>
<dbReference type="EMBL" id="RBIL01000001">
    <property type="protein sequence ID" value="RKQ92935.1"/>
    <property type="molecule type" value="Genomic_DNA"/>
</dbReference>
<dbReference type="OrthoDB" id="5240345at2"/>
<keyword evidence="4" id="KW-1185">Reference proteome</keyword>
<sequence length="523" mass="56993">MRGRGLVLGALGASLVFAAPAFGAQKNVELVKQITEAKNATAINFLEYRDGWRGKRTVMLVTGRFGLKSYDIGNPAKPQLLDELSAERLKLEGDPDVDFGPPDTSAPRSTFWQNEDMDVDQDRKLVLLSRDPRAYAGSTTREPGEPDPNGATNIAGVYIVDAKDPEALRLLAFQPLPTGHTTTCVNGCRALWTGGPASTTRQQTELGWTGGRPIIVTDLSDPRRPRAFPMQPVDLFRRDGVTAYSHDVQVDDAGIAWVSGDGGTRGYYTDGVHYDPLERRHRHATALKPVPYGGGGIGPEHTNDSNGGFMHNAWRPIGKDAPRGDDRYRKGELLLMTEEDFGPAPEACSKQGKFTIASIKGSLNGEAWKSTPTTKFRMPVVGSWSPYGQEGSRLEGQYAPLANFCSAHYFDVDGSTVTYAWYGEGTRLLDISDPANPRQFAYWRPDDGIVWASYLRDGYIYTADRTRGVDILRLTGGAKAARAAKQDLVAPSPSAKQRAFIAAQASDLIADPDTFGLCFLPST</sequence>
<protein>
    <recommendedName>
        <fullName evidence="5">LVIVD repeat-containing protein</fullName>
    </recommendedName>
</protein>
<organism evidence="3 4">
    <name type="scientific">Solirubrobacter pauli</name>
    <dbReference type="NCBI Taxonomy" id="166793"/>
    <lineage>
        <taxon>Bacteria</taxon>
        <taxon>Bacillati</taxon>
        <taxon>Actinomycetota</taxon>
        <taxon>Thermoleophilia</taxon>
        <taxon>Solirubrobacterales</taxon>
        <taxon>Solirubrobacteraceae</taxon>
        <taxon>Solirubrobacter</taxon>
    </lineage>
</organism>
<reference evidence="3 4" key="1">
    <citation type="submission" date="2018-10" db="EMBL/GenBank/DDBJ databases">
        <title>Genomic Encyclopedia of Archaeal and Bacterial Type Strains, Phase II (KMG-II): from individual species to whole genera.</title>
        <authorList>
            <person name="Goeker M."/>
        </authorList>
    </citation>
    <scope>NUCLEOTIDE SEQUENCE [LARGE SCALE GENOMIC DNA]</scope>
    <source>
        <strain evidence="3 4">DSM 14954</strain>
    </source>
</reference>
<evidence type="ECO:0000313" key="3">
    <source>
        <dbReference type="EMBL" id="RKQ92935.1"/>
    </source>
</evidence>
<gene>
    <name evidence="3" type="ORF">C8N24_2791</name>
</gene>
<feature type="signal peptide" evidence="2">
    <location>
        <begin position="1"/>
        <end position="18"/>
    </location>
</feature>
<dbReference type="AlphaFoldDB" id="A0A660LFG9"/>
<evidence type="ECO:0008006" key="5">
    <source>
        <dbReference type="Google" id="ProtNLM"/>
    </source>
</evidence>